<keyword evidence="5" id="KW-0735">Signal-anchor</keyword>
<dbReference type="SUPFAM" id="SSF52540">
    <property type="entry name" value="P-loop containing nucleoside triphosphate hydrolases"/>
    <property type="match status" value="1"/>
</dbReference>
<evidence type="ECO:0000256" key="4">
    <source>
        <dbReference type="ARBA" id="ARBA00022692"/>
    </source>
</evidence>
<evidence type="ECO:0000256" key="7">
    <source>
        <dbReference type="ARBA" id="ARBA00023034"/>
    </source>
</evidence>
<comment type="subcellular location">
    <subcellularLocation>
        <location evidence="1">Golgi apparatus membrane</location>
        <topology evidence="1">Single-pass type II membrane protein</topology>
    </subcellularLocation>
</comment>
<keyword evidence="8" id="KW-0472">Membrane</keyword>
<keyword evidence="9" id="KW-0325">Glycoprotein</keyword>
<proteinExistence type="inferred from homology"/>
<keyword evidence="3" id="KW-0808">Transferase</keyword>
<keyword evidence="6" id="KW-1133">Transmembrane helix</keyword>
<dbReference type="Pfam" id="PF00078">
    <property type="entry name" value="RVT_1"/>
    <property type="match status" value="1"/>
</dbReference>
<evidence type="ECO:0000256" key="3">
    <source>
        <dbReference type="ARBA" id="ARBA00022679"/>
    </source>
</evidence>
<keyword evidence="4" id="KW-0812">Transmembrane</keyword>
<evidence type="ECO:0000259" key="10">
    <source>
        <dbReference type="Pfam" id="PF00078"/>
    </source>
</evidence>
<evidence type="ECO:0000256" key="6">
    <source>
        <dbReference type="ARBA" id="ARBA00022989"/>
    </source>
</evidence>
<reference key="1">
    <citation type="journal article" date="2007" name="Nature">
        <title>The medaka draft genome and insights into vertebrate genome evolution.</title>
        <authorList>
            <person name="Kasahara M."/>
            <person name="Naruse K."/>
            <person name="Sasaki S."/>
            <person name="Nakatani Y."/>
            <person name="Qu W."/>
            <person name="Ahsan B."/>
            <person name="Yamada T."/>
            <person name="Nagayasu Y."/>
            <person name="Doi K."/>
            <person name="Kasai Y."/>
            <person name="Jindo T."/>
            <person name="Kobayashi D."/>
            <person name="Shimada A."/>
            <person name="Toyoda A."/>
            <person name="Kuroki Y."/>
            <person name="Fujiyama A."/>
            <person name="Sasaki T."/>
            <person name="Shimizu A."/>
            <person name="Asakawa S."/>
            <person name="Shimizu N."/>
            <person name="Hashimoto S."/>
            <person name="Yang J."/>
            <person name="Lee Y."/>
            <person name="Matsushima K."/>
            <person name="Sugano S."/>
            <person name="Sakaizumi M."/>
            <person name="Narita T."/>
            <person name="Ohishi K."/>
            <person name="Haga S."/>
            <person name="Ohta F."/>
            <person name="Nomoto H."/>
            <person name="Nogata K."/>
            <person name="Morishita T."/>
            <person name="Endo T."/>
            <person name="Shin-I T."/>
            <person name="Takeda H."/>
            <person name="Morishita S."/>
            <person name="Kohara Y."/>
        </authorList>
    </citation>
    <scope>NUCLEOTIDE SEQUENCE [LARGE SCALE GENOMIC DNA]</scope>
    <source>
        <strain>Hd-rR</strain>
    </source>
</reference>
<dbReference type="GO" id="GO:0001733">
    <property type="term" value="F:galactosylceramide sulfotransferase activity"/>
    <property type="evidence" value="ECO:0007669"/>
    <property type="project" value="InterPro"/>
</dbReference>
<dbReference type="PANTHER" id="PTHR14647:SF84">
    <property type="entry name" value="GALACTOSE-3-O-SULFOTRANSFERASE 2-LIKE"/>
    <property type="match status" value="1"/>
</dbReference>
<dbReference type="GO" id="GO:0009247">
    <property type="term" value="P:glycolipid biosynthetic process"/>
    <property type="evidence" value="ECO:0007669"/>
    <property type="project" value="InterPro"/>
</dbReference>
<dbReference type="Gene3D" id="3.40.50.300">
    <property type="entry name" value="P-loop containing nucleotide triphosphate hydrolases"/>
    <property type="match status" value="1"/>
</dbReference>
<protein>
    <recommendedName>
        <fullName evidence="10">Reverse transcriptase domain-containing protein</fullName>
    </recommendedName>
</protein>
<dbReference type="Proteomes" id="UP000265180">
    <property type="component" value="Chromosome 8"/>
</dbReference>
<reference evidence="11" key="4">
    <citation type="submission" date="2025-09" db="UniProtKB">
        <authorList>
            <consortium name="Ensembl"/>
        </authorList>
    </citation>
    <scope>IDENTIFICATION</scope>
    <source>
        <strain evidence="11">HNI</strain>
    </source>
</reference>
<evidence type="ECO:0000313" key="12">
    <source>
        <dbReference type="Proteomes" id="UP000265180"/>
    </source>
</evidence>
<feature type="domain" description="Reverse transcriptase" evidence="10">
    <location>
        <begin position="22"/>
        <end position="118"/>
    </location>
</feature>
<dbReference type="InterPro" id="IPR000477">
    <property type="entry name" value="RT_dom"/>
</dbReference>
<name>A0A3P9K5K1_ORYLA</name>
<evidence type="ECO:0000313" key="11">
    <source>
        <dbReference type="Ensembl" id="ENSORLP00020003675.1"/>
    </source>
</evidence>
<keyword evidence="7" id="KW-0333">Golgi apparatus</keyword>
<comment type="similarity">
    <text evidence="2">Belongs to the galactose-3-O-sulfotransferase family.</text>
</comment>
<evidence type="ECO:0000256" key="1">
    <source>
        <dbReference type="ARBA" id="ARBA00004323"/>
    </source>
</evidence>
<sequence>METALVRVSNDLLLALEKGLLSILVLSDLSAAFDTIDHSILLQRLELDIGIRGSALQWFKSYLSDRYQFVHVNGHSSQCNRVNYGVPKGSVLGPILFMLYMLPLENIIRKRSINFHCYSKQKAQNSRQKQTSAQVAKYPNFFFEILRSRRHNPPPVVFLKTHKTGSSTVQHLLFRMGEKHGATFAFPSYSYQFSYPDKFEADFVDELPEGSSQFDILCSHMRLNMEELKKVMPPNTIYITILRYPVQTFESVFSYYTFSIPAFSLAKKAAETMENRSALSVFLGTPESFWDPKSPENGLGRNPMSFDFGLDLQHGNMAWSANLTALVETFHLIMIGEHFDESLVLLRALLKLELEELAYVHFNTRSAHSITSLDETTKARIRTWNDLDMKLYDFSLKLFQKKVEEYGAERLNRDVDLLRASSSRIRQKCVAGKNVSPEELEESVRPWQPDSATILGYSVQGNLTKEEQGFCMRLVLPELQYHAHLMTDLCKGKNEWGHVCSDLEGKPLFISKSTEDEMWLRLSA</sequence>
<evidence type="ECO:0000256" key="8">
    <source>
        <dbReference type="ARBA" id="ARBA00023136"/>
    </source>
</evidence>
<dbReference type="InterPro" id="IPR027417">
    <property type="entry name" value="P-loop_NTPase"/>
</dbReference>
<reference evidence="11 12" key="2">
    <citation type="submission" date="2017-04" db="EMBL/GenBank/DDBJ databases">
        <title>CpG methylation of centromeres and impact of large insertions on vertebrate speciation.</title>
        <authorList>
            <person name="Ichikawa K."/>
            <person name="Yoshimura J."/>
            <person name="Morishita S."/>
        </authorList>
    </citation>
    <scope>NUCLEOTIDE SEQUENCE</scope>
    <source>
        <strain evidence="11 12">HNI</strain>
    </source>
</reference>
<dbReference type="GO" id="GO:0000139">
    <property type="term" value="C:Golgi membrane"/>
    <property type="evidence" value="ECO:0007669"/>
    <property type="project" value="UniProtKB-SubCell"/>
</dbReference>
<evidence type="ECO:0000256" key="9">
    <source>
        <dbReference type="ARBA" id="ARBA00023180"/>
    </source>
</evidence>
<organism evidence="11 12">
    <name type="scientific">Oryzias latipes</name>
    <name type="common">Japanese rice fish</name>
    <name type="synonym">Japanese killifish</name>
    <dbReference type="NCBI Taxonomy" id="8090"/>
    <lineage>
        <taxon>Eukaryota</taxon>
        <taxon>Metazoa</taxon>
        <taxon>Chordata</taxon>
        <taxon>Craniata</taxon>
        <taxon>Vertebrata</taxon>
        <taxon>Euteleostomi</taxon>
        <taxon>Actinopterygii</taxon>
        <taxon>Neopterygii</taxon>
        <taxon>Teleostei</taxon>
        <taxon>Neoteleostei</taxon>
        <taxon>Acanthomorphata</taxon>
        <taxon>Ovalentaria</taxon>
        <taxon>Atherinomorphae</taxon>
        <taxon>Beloniformes</taxon>
        <taxon>Adrianichthyidae</taxon>
        <taxon>Oryziinae</taxon>
        <taxon>Oryzias</taxon>
    </lineage>
</organism>
<dbReference type="InterPro" id="IPR009729">
    <property type="entry name" value="Gal-3-0_sulfotransfrase"/>
</dbReference>
<evidence type="ECO:0000256" key="5">
    <source>
        <dbReference type="ARBA" id="ARBA00022968"/>
    </source>
</evidence>
<accession>A0A3P9K5K1</accession>
<evidence type="ECO:0000256" key="2">
    <source>
        <dbReference type="ARBA" id="ARBA00008124"/>
    </source>
</evidence>
<dbReference type="PANTHER" id="PTHR14647">
    <property type="entry name" value="GALACTOSE-3-O-SULFOTRANSFERASE"/>
    <property type="match status" value="1"/>
</dbReference>
<reference evidence="11" key="3">
    <citation type="submission" date="2025-08" db="UniProtKB">
        <authorList>
            <consortium name="Ensembl"/>
        </authorList>
    </citation>
    <scope>IDENTIFICATION</scope>
    <source>
        <strain evidence="11">HNI</strain>
    </source>
</reference>
<dbReference type="Pfam" id="PF06990">
    <property type="entry name" value="Gal-3-0_sulfotr"/>
    <property type="match status" value="1"/>
</dbReference>
<dbReference type="Ensembl" id="ENSORLT00020009227.1">
    <property type="protein sequence ID" value="ENSORLP00020003675.1"/>
    <property type="gene ID" value="ENSORLG00020004489.1"/>
</dbReference>
<dbReference type="AlphaFoldDB" id="A0A3P9K5K1"/>